<dbReference type="AlphaFoldDB" id="A0A367ILI1"/>
<proteinExistence type="predicted"/>
<comment type="caution">
    <text evidence="1">The sequence shown here is derived from an EMBL/GenBank/DDBJ whole genome shotgun (WGS) entry which is preliminary data.</text>
</comment>
<dbReference type="Proteomes" id="UP000253551">
    <property type="component" value="Unassembled WGS sequence"/>
</dbReference>
<protein>
    <recommendedName>
        <fullName evidence="3">RRM domain-containing protein</fullName>
    </recommendedName>
</protein>
<name>A0A367ILI1_RHIST</name>
<dbReference type="InterPro" id="IPR012677">
    <property type="entry name" value="Nucleotide-bd_a/b_plait_sf"/>
</dbReference>
<dbReference type="InterPro" id="IPR035979">
    <property type="entry name" value="RBD_domain_sf"/>
</dbReference>
<dbReference type="Gene3D" id="3.30.70.330">
    <property type="match status" value="1"/>
</dbReference>
<evidence type="ECO:0008006" key="3">
    <source>
        <dbReference type="Google" id="ProtNLM"/>
    </source>
</evidence>
<dbReference type="STRING" id="4846.A0A367ILI1"/>
<evidence type="ECO:0000313" key="1">
    <source>
        <dbReference type="EMBL" id="RCH78518.1"/>
    </source>
</evidence>
<accession>A0A367ILI1</accession>
<dbReference type="EMBL" id="PJQM01007181">
    <property type="protein sequence ID" value="RCH78518.1"/>
    <property type="molecule type" value="Genomic_DNA"/>
</dbReference>
<dbReference type="GO" id="GO:0003676">
    <property type="term" value="F:nucleic acid binding"/>
    <property type="evidence" value="ECO:0007669"/>
    <property type="project" value="InterPro"/>
</dbReference>
<keyword evidence="2" id="KW-1185">Reference proteome</keyword>
<dbReference type="OrthoDB" id="8093034at2759"/>
<sequence length="117" mass="13425">MLPNKRRAIVRLDTHANAATAIIALQDTMIAGNKVRLRWAKEERQEQTDSPTRSFNVFSSGYEHPKELVNQITNTYENHTTTRPPAPTFDASMDTEEGLHGWNQYYQQYYSAGHITI</sequence>
<reference evidence="1 2" key="1">
    <citation type="journal article" date="2018" name="G3 (Bethesda)">
        <title>Phylogenetic and Phylogenomic Definition of Rhizopus Species.</title>
        <authorList>
            <person name="Gryganskyi A.P."/>
            <person name="Golan J."/>
            <person name="Dolatabadi S."/>
            <person name="Mondo S."/>
            <person name="Robb S."/>
            <person name="Idnurm A."/>
            <person name="Muszewska A."/>
            <person name="Steczkiewicz K."/>
            <person name="Masonjones S."/>
            <person name="Liao H.L."/>
            <person name="Gajdeczka M.T."/>
            <person name="Anike F."/>
            <person name="Vuek A."/>
            <person name="Anishchenko I.M."/>
            <person name="Voigt K."/>
            <person name="de Hoog G.S."/>
            <person name="Smith M.E."/>
            <person name="Heitman J."/>
            <person name="Vilgalys R."/>
            <person name="Stajich J.E."/>
        </authorList>
    </citation>
    <scope>NUCLEOTIDE SEQUENCE [LARGE SCALE GENOMIC DNA]</scope>
    <source>
        <strain evidence="1 2">LSU 92-RS-03</strain>
    </source>
</reference>
<gene>
    <name evidence="1" type="ORF">CU098_004677</name>
</gene>
<organism evidence="1 2">
    <name type="scientific">Rhizopus stolonifer</name>
    <name type="common">Rhizopus nigricans</name>
    <dbReference type="NCBI Taxonomy" id="4846"/>
    <lineage>
        <taxon>Eukaryota</taxon>
        <taxon>Fungi</taxon>
        <taxon>Fungi incertae sedis</taxon>
        <taxon>Mucoromycota</taxon>
        <taxon>Mucoromycotina</taxon>
        <taxon>Mucoromycetes</taxon>
        <taxon>Mucorales</taxon>
        <taxon>Mucorineae</taxon>
        <taxon>Rhizopodaceae</taxon>
        <taxon>Rhizopus</taxon>
    </lineage>
</organism>
<evidence type="ECO:0000313" key="2">
    <source>
        <dbReference type="Proteomes" id="UP000253551"/>
    </source>
</evidence>
<dbReference type="SUPFAM" id="SSF54928">
    <property type="entry name" value="RNA-binding domain, RBD"/>
    <property type="match status" value="1"/>
</dbReference>